<dbReference type="EMBL" id="VSRR010000552">
    <property type="protein sequence ID" value="MPC16968.1"/>
    <property type="molecule type" value="Genomic_DNA"/>
</dbReference>
<accession>A0A5B7D6Q3</accession>
<proteinExistence type="predicted"/>
<protein>
    <submittedName>
        <fullName evidence="1">Uncharacterized protein</fullName>
    </submittedName>
</protein>
<sequence length="63" mass="7286">MNYTVKKKACKSSFDERTAPLQELFPQCRVLLEVRTEDLSGFNLIAIVHTLLKINNFLMRNVS</sequence>
<name>A0A5B7D6Q3_PORTR</name>
<evidence type="ECO:0000313" key="2">
    <source>
        <dbReference type="Proteomes" id="UP000324222"/>
    </source>
</evidence>
<gene>
    <name evidence="1" type="ORF">E2C01_009812</name>
</gene>
<comment type="caution">
    <text evidence="1">The sequence shown here is derived from an EMBL/GenBank/DDBJ whole genome shotgun (WGS) entry which is preliminary data.</text>
</comment>
<organism evidence="1 2">
    <name type="scientific">Portunus trituberculatus</name>
    <name type="common">Swimming crab</name>
    <name type="synonym">Neptunus trituberculatus</name>
    <dbReference type="NCBI Taxonomy" id="210409"/>
    <lineage>
        <taxon>Eukaryota</taxon>
        <taxon>Metazoa</taxon>
        <taxon>Ecdysozoa</taxon>
        <taxon>Arthropoda</taxon>
        <taxon>Crustacea</taxon>
        <taxon>Multicrustacea</taxon>
        <taxon>Malacostraca</taxon>
        <taxon>Eumalacostraca</taxon>
        <taxon>Eucarida</taxon>
        <taxon>Decapoda</taxon>
        <taxon>Pleocyemata</taxon>
        <taxon>Brachyura</taxon>
        <taxon>Eubrachyura</taxon>
        <taxon>Portunoidea</taxon>
        <taxon>Portunidae</taxon>
        <taxon>Portuninae</taxon>
        <taxon>Portunus</taxon>
    </lineage>
</organism>
<keyword evidence="2" id="KW-1185">Reference proteome</keyword>
<reference evidence="1 2" key="1">
    <citation type="submission" date="2019-05" db="EMBL/GenBank/DDBJ databases">
        <title>Another draft genome of Portunus trituberculatus and its Hox gene families provides insights of decapod evolution.</title>
        <authorList>
            <person name="Jeong J.-H."/>
            <person name="Song I."/>
            <person name="Kim S."/>
            <person name="Choi T."/>
            <person name="Kim D."/>
            <person name="Ryu S."/>
            <person name="Kim W."/>
        </authorList>
    </citation>
    <scope>NUCLEOTIDE SEQUENCE [LARGE SCALE GENOMIC DNA]</scope>
    <source>
        <tissue evidence="1">Muscle</tissue>
    </source>
</reference>
<dbReference type="Proteomes" id="UP000324222">
    <property type="component" value="Unassembled WGS sequence"/>
</dbReference>
<evidence type="ECO:0000313" key="1">
    <source>
        <dbReference type="EMBL" id="MPC16968.1"/>
    </source>
</evidence>
<dbReference type="AlphaFoldDB" id="A0A5B7D6Q3"/>